<evidence type="ECO:0000256" key="3">
    <source>
        <dbReference type="ARBA" id="ARBA00022729"/>
    </source>
</evidence>
<keyword evidence="2" id="KW-0645">Protease</keyword>
<dbReference type="SUPFAM" id="SSF54001">
    <property type="entry name" value="Cysteine proteinases"/>
    <property type="match status" value="1"/>
</dbReference>
<dbReference type="PROSITE" id="PS51935">
    <property type="entry name" value="NLPC_P60"/>
    <property type="match status" value="1"/>
</dbReference>
<feature type="chain" id="PRO_5016787634" evidence="6">
    <location>
        <begin position="20"/>
        <end position="155"/>
    </location>
</feature>
<keyword evidence="4 8" id="KW-0378">Hydrolase</keyword>
<dbReference type="GO" id="GO:0008234">
    <property type="term" value="F:cysteine-type peptidase activity"/>
    <property type="evidence" value="ECO:0007669"/>
    <property type="project" value="UniProtKB-KW"/>
</dbReference>
<evidence type="ECO:0000313" key="9">
    <source>
        <dbReference type="Proteomes" id="UP000254266"/>
    </source>
</evidence>
<dbReference type="AlphaFoldDB" id="A0A370DMV9"/>
<dbReference type="InterPro" id="IPR038765">
    <property type="entry name" value="Papain-like_cys_pep_sf"/>
</dbReference>
<sequence length="155" mass="17593">MMIRLVFILVLLNTLGACGQKKYSAPPANISSSDSPTVKKLYAHYNEWRGVKYHEGGLSKTGVDCSGFVHIAYKQKLHKNIPRTTQLMSESGKQVKMKSLRPGDLVFFKTGFKVRHVGIYVGKGEFIHASSSRGVMKSRLNTPYWVDAYWMSRRY</sequence>
<feature type="signal peptide" evidence="6">
    <location>
        <begin position="1"/>
        <end position="19"/>
    </location>
</feature>
<evidence type="ECO:0000259" key="7">
    <source>
        <dbReference type="PROSITE" id="PS51935"/>
    </source>
</evidence>
<evidence type="ECO:0000256" key="6">
    <source>
        <dbReference type="SAM" id="SignalP"/>
    </source>
</evidence>
<evidence type="ECO:0000256" key="2">
    <source>
        <dbReference type="ARBA" id="ARBA00022670"/>
    </source>
</evidence>
<evidence type="ECO:0000256" key="4">
    <source>
        <dbReference type="ARBA" id="ARBA00022801"/>
    </source>
</evidence>
<gene>
    <name evidence="8" type="ORF">DIZ80_01575</name>
</gene>
<reference evidence="8 9" key="1">
    <citation type="journal article" date="2018" name="ISME J.">
        <title>Endosymbiont genomes yield clues of tubeworm success.</title>
        <authorList>
            <person name="Li Y."/>
            <person name="Liles M.R."/>
            <person name="Halanych K.M."/>
        </authorList>
    </citation>
    <scope>NUCLEOTIDE SEQUENCE [LARGE SCALE GENOMIC DNA]</scope>
    <source>
        <strain evidence="8">A1464</strain>
    </source>
</reference>
<dbReference type="Proteomes" id="UP000254266">
    <property type="component" value="Unassembled WGS sequence"/>
</dbReference>
<dbReference type="PANTHER" id="PTHR47360">
    <property type="entry name" value="MUREIN DD-ENDOPEPTIDASE MEPS/MUREIN LD-CARBOXYPEPTIDASE"/>
    <property type="match status" value="1"/>
</dbReference>
<dbReference type="EMBL" id="QFXC01000003">
    <property type="protein sequence ID" value="RDH85647.1"/>
    <property type="molecule type" value="Genomic_DNA"/>
</dbReference>
<proteinExistence type="inferred from homology"/>
<comment type="similarity">
    <text evidence="1">Belongs to the peptidase C40 family.</text>
</comment>
<name>A0A370DMV9_9GAMM</name>
<evidence type="ECO:0000256" key="5">
    <source>
        <dbReference type="ARBA" id="ARBA00022807"/>
    </source>
</evidence>
<dbReference type="Pfam" id="PF00877">
    <property type="entry name" value="NLPC_P60"/>
    <property type="match status" value="1"/>
</dbReference>
<dbReference type="Gene3D" id="3.90.1720.10">
    <property type="entry name" value="endopeptidase domain like (from Nostoc punctiforme)"/>
    <property type="match status" value="1"/>
</dbReference>
<comment type="caution">
    <text evidence="8">The sequence shown here is derived from an EMBL/GenBank/DDBJ whole genome shotgun (WGS) entry which is preliminary data.</text>
</comment>
<dbReference type="InterPro" id="IPR052062">
    <property type="entry name" value="Murein_DD/LD_carboxypeptidase"/>
</dbReference>
<feature type="domain" description="NlpC/P60" evidence="7">
    <location>
        <begin position="35"/>
        <end position="155"/>
    </location>
</feature>
<dbReference type="InterPro" id="IPR000064">
    <property type="entry name" value="NLP_P60_dom"/>
</dbReference>
<accession>A0A370DMV9</accession>
<dbReference type="PROSITE" id="PS51257">
    <property type="entry name" value="PROKAR_LIPOPROTEIN"/>
    <property type="match status" value="1"/>
</dbReference>
<evidence type="ECO:0000313" key="8">
    <source>
        <dbReference type="EMBL" id="RDH85647.1"/>
    </source>
</evidence>
<protein>
    <submittedName>
        <fullName evidence="8">Glycoside hydrolase</fullName>
    </submittedName>
</protein>
<evidence type="ECO:0000256" key="1">
    <source>
        <dbReference type="ARBA" id="ARBA00007074"/>
    </source>
</evidence>
<keyword evidence="5" id="KW-0788">Thiol protease</keyword>
<dbReference type="PANTHER" id="PTHR47360:SF1">
    <property type="entry name" value="ENDOPEPTIDASE NLPC-RELATED"/>
    <property type="match status" value="1"/>
</dbReference>
<organism evidence="8 9">
    <name type="scientific">endosymbiont of Galathealinum brachiosum</name>
    <dbReference type="NCBI Taxonomy" id="2200906"/>
    <lineage>
        <taxon>Bacteria</taxon>
        <taxon>Pseudomonadati</taxon>
        <taxon>Pseudomonadota</taxon>
        <taxon>Gammaproteobacteria</taxon>
        <taxon>sulfur-oxidizing symbionts</taxon>
    </lineage>
</organism>
<keyword evidence="3 6" id="KW-0732">Signal</keyword>
<dbReference type="GO" id="GO:0006508">
    <property type="term" value="P:proteolysis"/>
    <property type="evidence" value="ECO:0007669"/>
    <property type="project" value="UniProtKB-KW"/>
</dbReference>
<keyword evidence="9" id="KW-1185">Reference proteome</keyword>